<evidence type="ECO:0000256" key="4">
    <source>
        <dbReference type="ARBA" id="ARBA00022747"/>
    </source>
</evidence>
<dbReference type="NCBIfam" id="TIGR00675">
    <property type="entry name" value="dcm"/>
    <property type="match status" value="1"/>
</dbReference>
<feature type="active site" evidence="6">
    <location>
        <position position="116"/>
    </location>
</feature>
<protein>
    <recommendedName>
        <fullName evidence="8">Cytosine-specific methyltransferase</fullName>
        <ecNumber evidence="8">2.1.1.37</ecNumber>
    </recommendedName>
</protein>
<comment type="catalytic activity">
    <reaction evidence="5 8">
        <text>a 2'-deoxycytidine in DNA + S-adenosyl-L-methionine = a 5-methyl-2'-deoxycytidine in DNA + S-adenosyl-L-homocysteine + H(+)</text>
        <dbReference type="Rhea" id="RHEA:13681"/>
        <dbReference type="Rhea" id="RHEA-COMP:11369"/>
        <dbReference type="Rhea" id="RHEA-COMP:11370"/>
        <dbReference type="ChEBI" id="CHEBI:15378"/>
        <dbReference type="ChEBI" id="CHEBI:57856"/>
        <dbReference type="ChEBI" id="CHEBI:59789"/>
        <dbReference type="ChEBI" id="CHEBI:85452"/>
        <dbReference type="ChEBI" id="CHEBI:85454"/>
        <dbReference type="EC" id="2.1.1.37"/>
    </reaction>
</comment>
<dbReference type="InterPro" id="IPR001525">
    <property type="entry name" value="C5_MeTfrase"/>
</dbReference>
<comment type="caution">
    <text evidence="9">The sequence shown here is derived from an EMBL/GenBank/DDBJ whole genome shotgun (WGS) entry which is preliminary data.</text>
</comment>
<keyword evidence="4" id="KW-0680">Restriction system</keyword>
<dbReference type="Proteomes" id="UP000249819">
    <property type="component" value="Unassembled WGS sequence"/>
</dbReference>
<dbReference type="AlphaFoldDB" id="A0A327W4L3"/>
<keyword evidence="3 6" id="KW-0949">S-adenosyl-L-methionine</keyword>
<comment type="similarity">
    <text evidence="6 7">Belongs to the class I-like SAM-binding methyltransferase superfamily. C5-methyltransferase family.</text>
</comment>
<dbReference type="PANTHER" id="PTHR10629:SF52">
    <property type="entry name" value="DNA (CYTOSINE-5)-METHYLTRANSFERASE 1"/>
    <property type="match status" value="1"/>
</dbReference>
<dbReference type="OrthoDB" id="32195at2"/>
<dbReference type="SUPFAM" id="SSF53335">
    <property type="entry name" value="S-adenosyl-L-methionine-dependent methyltransferases"/>
    <property type="match status" value="1"/>
</dbReference>
<evidence type="ECO:0000313" key="10">
    <source>
        <dbReference type="Proteomes" id="UP000249819"/>
    </source>
</evidence>
<name>A0A327W4L3_9BACT</name>
<evidence type="ECO:0000256" key="1">
    <source>
        <dbReference type="ARBA" id="ARBA00022603"/>
    </source>
</evidence>
<dbReference type="PROSITE" id="PS00094">
    <property type="entry name" value="C5_MTASE_1"/>
    <property type="match status" value="1"/>
</dbReference>
<evidence type="ECO:0000256" key="6">
    <source>
        <dbReference type="PROSITE-ProRule" id="PRU01016"/>
    </source>
</evidence>
<dbReference type="Gene3D" id="3.40.50.150">
    <property type="entry name" value="Vaccinia Virus protein VP39"/>
    <property type="match status" value="1"/>
</dbReference>
<dbReference type="GO" id="GO:0032259">
    <property type="term" value="P:methylation"/>
    <property type="evidence" value="ECO:0007669"/>
    <property type="project" value="UniProtKB-KW"/>
</dbReference>
<evidence type="ECO:0000313" key="9">
    <source>
        <dbReference type="EMBL" id="RAJ83613.1"/>
    </source>
</evidence>
<dbReference type="InterPro" id="IPR029063">
    <property type="entry name" value="SAM-dependent_MTases_sf"/>
</dbReference>
<dbReference type="GO" id="GO:0009307">
    <property type="term" value="P:DNA restriction-modification system"/>
    <property type="evidence" value="ECO:0007669"/>
    <property type="project" value="UniProtKB-KW"/>
</dbReference>
<evidence type="ECO:0000256" key="5">
    <source>
        <dbReference type="ARBA" id="ARBA00047422"/>
    </source>
</evidence>
<evidence type="ECO:0000256" key="2">
    <source>
        <dbReference type="ARBA" id="ARBA00022679"/>
    </source>
</evidence>
<dbReference type="EC" id="2.1.1.37" evidence="8"/>
<dbReference type="RefSeq" id="WP_111592249.1">
    <property type="nucleotide sequence ID" value="NZ_QLMA01000003.1"/>
</dbReference>
<evidence type="ECO:0000256" key="8">
    <source>
        <dbReference type="RuleBase" id="RU000417"/>
    </source>
</evidence>
<proteinExistence type="inferred from homology"/>
<dbReference type="GO" id="GO:0003886">
    <property type="term" value="F:DNA (cytosine-5-)-methyltransferase activity"/>
    <property type="evidence" value="ECO:0007669"/>
    <property type="project" value="UniProtKB-EC"/>
</dbReference>
<dbReference type="PANTHER" id="PTHR10629">
    <property type="entry name" value="CYTOSINE-SPECIFIC METHYLTRANSFERASE"/>
    <property type="match status" value="1"/>
</dbReference>
<keyword evidence="2 6" id="KW-0808">Transferase</keyword>
<dbReference type="PRINTS" id="PR00105">
    <property type="entry name" value="C5METTRFRASE"/>
</dbReference>
<dbReference type="PROSITE" id="PS00095">
    <property type="entry name" value="C5_MTASE_2"/>
    <property type="match status" value="1"/>
</dbReference>
<dbReference type="Pfam" id="PF00145">
    <property type="entry name" value="DNA_methylase"/>
    <property type="match status" value="2"/>
</dbReference>
<accession>A0A327W4L3</accession>
<organism evidence="9 10">
    <name type="scientific">Chitinophaga dinghuensis</name>
    <dbReference type="NCBI Taxonomy" id="1539050"/>
    <lineage>
        <taxon>Bacteria</taxon>
        <taxon>Pseudomonadati</taxon>
        <taxon>Bacteroidota</taxon>
        <taxon>Chitinophagia</taxon>
        <taxon>Chitinophagales</taxon>
        <taxon>Chitinophagaceae</taxon>
        <taxon>Chitinophaga</taxon>
    </lineage>
</organism>
<dbReference type="Gene3D" id="3.90.120.10">
    <property type="entry name" value="DNA Methylase, subunit A, domain 2"/>
    <property type="match status" value="1"/>
</dbReference>
<evidence type="ECO:0000256" key="7">
    <source>
        <dbReference type="RuleBase" id="RU000416"/>
    </source>
</evidence>
<dbReference type="InterPro" id="IPR018117">
    <property type="entry name" value="C5_DNA_meth_AS"/>
</dbReference>
<keyword evidence="10" id="KW-1185">Reference proteome</keyword>
<reference evidence="9 10" key="1">
    <citation type="submission" date="2018-06" db="EMBL/GenBank/DDBJ databases">
        <title>Genomic Encyclopedia of Archaeal and Bacterial Type Strains, Phase II (KMG-II): from individual species to whole genera.</title>
        <authorList>
            <person name="Goeker M."/>
        </authorList>
    </citation>
    <scope>NUCLEOTIDE SEQUENCE [LARGE SCALE GENOMIC DNA]</scope>
    <source>
        <strain evidence="9 10">DSM 29821</strain>
    </source>
</reference>
<gene>
    <name evidence="9" type="ORF">CLV59_103582</name>
</gene>
<dbReference type="InterPro" id="IPR031303">
    <property type="entry name" value="C5_meth_CS"/>
</dbReference>
<dbReference type="PROSITE" id="PS51679">
    <property type="entry name" value="SAM_MT_C5"/>
    <property type="match status" value="1"/>
</dbReference>
<keyword evidence="1 6" id="KW-0489">Methyltransferase</keyword>
<dbReference type="EMBL" id="QLMA01000003">
    <property type="protein sequence ID" value="RAJ83613.1"/>
    <property type="molecule type" value="Genomic_DNA"/>
</dbReference>
<sequence>MKYIDLFAGAGGLSEGFIREGYHPIAHVEMDEAACYSLKTRIAYYFYKNENNPEIYTDYLKGKITRQELYSKVPEDQLKSVINLAIGAENNESIHTLIHQQLHKSEVDLIIGGPPCQAYSLVGRARSANSMEGDPRNYLYVEYGRYLQKYNPKMFVFENVIGLRSAKGGHYLENMKRLFLKKGYKFELFTIQADNFGVLQNRRRIILIGWKDDFVPSIPNLEDIKAKSQFKVSSVLSDLPFLNAGEGQDKYLKYAGKASKYLVDNDLRSNLNILTQHIARPHTKQDKEIYRIAVNKWNERKERLDYNDLPDRLKTHQNRSSFCDRFKVVAQDLKSSQTVVAHIAKDGHYYIHPDIDQNRSITVREAARLQSFPDDYYFEGIKEAGSRTAAFKQIGNAVPPLMAQKIAQALKDTLRNAR</sequence>
<evidence type="ECO:0000256" key="3">
    <source>
        <dbReference type="ARBA" id="ARBA00022691"/>
    </source>
</evidence>
<dbReference type="InterPro" id="IPR050390">
    <property type="entry name" value="C5-Methyltransferase"/>
</dbReference>